<evidence type="ECO:0000313" key="18">
    <source>
        <dbReference type="EMBL" id="ACI46048.1"/>
    </source>
</evidence>
<keyword evidence="2 16" id="KW-0244">Early protein</keyword>
<keyword evidence="11 16" id="KW-0010">Activator</keyword>
<dbReference type="GO" id="GO:0006355">
    <property type="term" value="P:regulation of DNA-templated transcription"/>
    <property type="evidence" value="ECO:0007669"/>
    <property type="project" value="UniProtKB-UniRule"/>
</dbReference>
<dbReference type="Proteomes" id="UP000052094">
    <property type="component" value="Segment"/>
</dbReference>
<organism evidence="18 20">
    <name type="scientific">Felis domesticus papillomavirus 2</name>
    <dbReference type="NCBI Taxonomy" id="568209"/>
    <lineage>
        <taxon>Viruses</taxon>
        <taxon>Monodnaviria</taxon>
        <taxon>Shotokuvirae</taxon>
        <taxon>Cossaviricota</taxon>
        <taxon>Papovaviricetes</taxon>
        <taxon>Zurhausenvirales</taxon>
        <taxon>Papillomaviridae</taxon>
        <taxon>Firstpapillomavirinae</taxon>
        <taxon>Dyothetapapillomavirus</taxon>
        <taxon>Dyothetapapillomavirus 1</taxon>
    </lineage>
</organism>
<evidence type="ECO:0000256" key="1">
    <source>
        <dbReference type="ARBA" id="ARBA00006346"/>
    </source>
</evidence>
<gene>
    <name evidence="16 19" type="primary">E6</name>
</gene>
<dbReference type="GO" id="GO:0052170">
    <property type="term" value="P:symbiont-mediated suppression of host innate immune response"/>
    <property type="evidence" value="ECO:0007669"/>
    <property type="project" value="UniProtKB-KW"/>
</dbReference>
<feature type="zinc finger region" evidence="16">
    <location>
        <begin position="98"/>
        <end position="134"/>
    </location>
</feature>
<dbReference type="GO" id="GO:0006351">
    <property type="term" value="P:DNA-templated transcription"/>
    <property type="evidence" value="ECO:0007669"/>
    <property type="project" value="UniProtKB-UniRule"/>
</dbReference>
<comment type="subunit">
    <text evidence="16">Forms homodimers. Interacts with ubiquitin-protein ligase UBE3A/E6-AP; this interaction stimulates UBE3A ubiquitin activity. Interacts with host BAK1.</text>
</comment>
<reference evidence="18 20" key="1">
    <citation type="journal article" date="2009" name="Vet. Microbiol.">
        <title>Sequence and classification of FdPV2, a papillomavirus isolated from feline Bowenoid in situ carcinomas.</title>
        <authorList>
            <person name="Lange C.E."/>
            <person name="Tobler K."/>
            <person name="Markau T."/>
            <person name="Alhaidari Z."/>
            <person name="Bornand V."/>
            <person name="Stockli R."/>
            <person name="Trussel M."/>
            <person name="Ackermann M."/>
            <person name="Favrot C."/>
        </authorList>
    </citation>
    <scope>NUCLEOTIDE SEQUENCE [LARGE SCALE GENOMIC DNA]</scope>
    <source>
        <strain evidence="20">Isolate Main Coon 2007</strain>
        <strain evidence="18">Main Coon 2007</strain>
    </source>
</reference>
<dbReference type="GO" id="GO:0030430">
    <property type="term" value="C:host cell cytoplasm"/>
    <property type="evidence" value="ECO:0007669"/>
    <property type="project" value="UniProtKB-SubCell"/>
</dbReference>
<sequence>MERPRTVTGLCLRTGTPLEELTLPCVFCGTLMSRTDLDHFDYAALQLTWKDESPYGSCVRCLLASSRYEREHFCTGIWTLHEWYGPLNGPLFQDFIRCLYCYAPLTPGEKLQLLLDNSCIHRIRGRFRAPCRLCRYLQ</sequence>
<evidence type="ECO:0000256" key="16">
    <source>
        <dbReference type="HAMAP-Rule" id="MF_04006"/>
    </source>
</evidence>
<dbReference type="GO" id="GO:0003677">
    <property type="term" value="F:DNA binding"/>
    <property type="evidence" value="ECO:0007669"/>
    <property type="project" value="UniProtKB-UniRule"/>
</dbReference>
<evidence type="ECO:0000256" key="2">
    <source>
        <dbReference type="ARBA" id="ARBA00022518"/>
    </source>
</evidence>
<protein>
    <recommendedName>
        <fullName evidence="16 17">Protein E6</fullName>
    </recommendedName>
</protein>
<dbReference type="InterPro" id="IPR001334">
    <property type="entry name" value="E6"/>
</dbReference>
<dbReference type="GO" id="GO:0039648">
    <property type="term" value="P:symbiont-mediated perturbation of host ubiquitin-like protein modification"/>
    <property type="evidence" value="ECO:0007669"/>
    <property type="project" value="UniProtKB-UniRule"/>
</dbReference>
<comment type="similarity">
    <text evidence="1 16 17">Belongs to the papillomaviridae E6 protein family.</text>
</comment>
<keyword evidence="5 16" id="KW-1090">Inhibition of host innate immune response by virus</keyword>
<comment type="caution">
    <text evidence="16">Lacks conserved residue(s) required for the propagation of feature annotation.</text>
</comment>
<evidence type="ECO:0000256" key="13">
    <source>
        <dbReference type="ARBA" id="ARBA00023200"/>
    </source>
</evidence>
<reference evidence="19" key="2">
    <citation type="journal article" date="2021" name="Vet. Pathol.">
        <title>Involvement of Felis catus papillomavirus type 2 in the tumorigenesis of feline Merkel cell carcinoma.</title>
        <authorList>
            <person name="Ito S."/>
            <person name="Chambers J."/>
            <person name="Sumi A."/>
            <person name="Yamashita-Kawanishi N."/>
            <person name="Omachi T."/>
            <person name="Haga T."/>
            <person name="Nakayama H."/>
            <person name="Uchida K."/>
        </authorList>
    </citation>
    <scope>NUCLEOTIDE SEQUENCE</scope>
    <source>
        <strain evidence="19">19191gA</strain>
    </source>
</reference>
<comment type="function">
    <text evidence="16">Plays a major role in the induction and maintenance of cellular transformation. E6 associates with host UBE3A/E6-AP ubiquitin-protein ligase and modulates its activity. Protects host keratinocytes from apoptosis by mediating the degradation of host BAK1. May also inhibit host immune response.</text>
</comment>
<keyword evidence="6 16" id="KW-0479">Metal-binding</keyword>
<accession>B8R1U7</accession>
<evidence type="ECO:0000256" key="15">
    <source>
        <dbReference type="ARBA" id="ARBA00023323"/>
    </source>
</evidence>
<keyword evidence="15 16" id="KW-1119">Modulation of host cell apoptosis by virus</keyword>
<dbReference type="InterPro" id="IPR038575">
    <property type="entry name" value="E6_sf"/>
</dbReference>
<dbReference type="SUPFAM" id="SSF161229">
    <property type="entry name" value="E6 C-terminal domain-like"/>
    <property type="match status" value="2"/>
</dbReference>
<keyword evidence="12 16" id="KW-0804">Transcription</keyword>
<dbReference type="HAMAP" id="MF_04006">
    <property type="entry name" value="HPV_E6"/>
    <property type="match status" value="1"/>
</dbReference>
<evidence type="ECO:0000256" key="5">
    <source>
        <dbReference type="ARBA" id="ARBA00022632"/>
    </source>
</evidence>
<proteinExistence type="inferred from homology"/>
<evidence type="ECO:0000256" key="11">
    <source>
        <dbReference type="ARBA" id="ARBA00023159"/>
    </source>
</evidence>
<keyword evidence="9 16" id="KW-0805">Transcription regulation</keyword>
<evidence type="ECO:0000256" key="3">
    <source>
        <dbReference type="ARBA" id="ARBA00022562"/>
    </source>
</evidence>
<dbReference type="OrthoDB" id="27353at10239"/>
<name>B8R1U7_9PAPI</name>
<dbReference type="GO" id="GO:0042025">
    <property type="term" value="C:host cell nucleus"/>
    <property type="evidence" value="ECO:0007669"/>
    <property type="project" value="UniProtKB-SubCell"/>
</dbReference>
<keyword evidence="14 16" id="KW-0899">Viral immunoevasion</keyword>
<evidence type="ECO:0000256" key="12">
    <source>
        <dbReference type="ARBA" id="ARBA00023163"/>
    </source>
</evidence>
<feature type="zinc finger region" evidence="16">
    <location>
        <begin position="25"/>
        <end position="61"/>
    </location>
</feature>
<keyword evidence="20" id="KW-1185">Reference proteome</keyword>
<keyword evidence="13 16" id="KW-1035">Host cytoplasm</keyword>
<dbReference type="EMBL" id="LC612600">
    <property type="protein sequence ID" value="BCT09949.1"/>
    <property type="molecule type" value="Genomic_DNA"/>
</dbReference>
<keyword evidence="8 16" id="KW-0862">Zinc</keyword>
<evidence type="ECO:0000256" key="10">
    <source>
        <dbReference type="ARBA" id="ARBA00023125"/>
    </source>
</evidence>
<dbReference type="GO" id="GO:0008270">
    <property type="term" value="F:zinc ion binding"/>
    <property type="evidence" value="ECO:0007669"/>
    <property type="project" value="UniProtKB-KW"/>
</dbReference>
<dbReference type="Pfam" id="PF00518">
    <property type="entry name" value="E6"/>
    <property type="match status" value="1"/>
</dbReference>
<dbReference type="Gene3D" id="3.30.240.40">
    <property type="entry name" value="E6 early regulatory protein"/>
    <property type="match status" value="2"/>
</dbReference>
<dbReference type="EMBL" id="EU796884">
    <property type="protein sequence ID" value="ACI46048.1"/>
    <property type="molecule type" value="Genomic_DNA"/>
</dbReference>
<evidence type="ECO:0000256" key="14">
    <source>
        <dbReference type="ARBA" id="ARBA00023280"/>
    </source>
</evidence>
<keyword evidence="4 16" id="KW-0945">Host-virus interaction</keyword>
<evidence type="ECO:0000256" key="9">
    <source>
        <dbReference type="ARBA" id="ARBA00023015"/>
    </source>
</evidence>
<dbReference type="GO" id="GO:0052150">
    <property type="term" value="P:symbiont-mediated perturbation of host apoptosis"/>
    <property type="evidence" value="ECO:0007669"/>
    <property type="project" value="UniProtKB-KW"/>
</dbReference>
<evidence type="ECO:0000313" key="20">
    <source>
        <dbReference type="Proteomes" id="UP000052094"/>
    </source>
</evidence>
<evidence type="ECO:0000256" key="7">
    <source>
        <dbReference type="ARBA" id="ARBA00022771"/>
    </source>
</evidence>
<keyword evidence="10 16" id="KW-0238">DNA-binding</keyword>
<evidence type="ECO:0000256" key="8">
    <source>
        <dbReference type="ARBA" id="ARBA00022833"/>
    </source>
</evidence>
<evidence type="ECO:0000313" key="19">
    <source>
        <dbReference type="EMBL" id="BCT09949.1"/>
    </source>
</evidence>
<dbReference type="GO" id="GO:0039502">
    <property type="term" value="P:symbiont-mediated suppression of host type I interferon-mediated signaling pathway"/>
    <property type="evidence" value="ECO:0007669"/>
    <property type="project" value="UniProtKB-UniRule"/>
</dbReference>
<keyword evidence="3 16" id="KW-1048">Host nucleus</keyword>
<evidence type="ECO:0000256" key="4">
    <source>
        <dbReference type="ARBA" id="ARBA00022581"/>
    </source>
</evidence>
<evidence type="ECO:0000256" key="17">
    <source>
        <dbReference type="RuleBase" id="RU363123"/>
    </source>
</evidence>
<evidence type="ECO:0000256" key="6">
    <source>
        <dbReference type="ARBA" id="ARBA00022723"/>
    </source>
</evidence>
<keyword evidence="7 16" id="KW-0863">Zinc-finger</keyword>
<comment type="subcellular location">
    <subcellularLocation>
        <location evidence="16 17">Host cytoplasm</location>
    </subcellularLocation>
    <subcellularLocation>
        <location evidence="16 17">Host nucleus</location>
    </subcellularLocation>
</comment>